<dbReference type="AlphaFoldDB" id="A0A101JI56"/>
<sequence length="106" mass="11379">MTTAATLVFHTAELHTTASTLRVGTWSARSSAGALTQVSRGSVRRRQPMFCMAAELSRETTVASGGARARMASAVVPVPPHRSTITRLLVRPARVARSRLEALYMG</sequence>
<keyword evidence="2" id="KW-1185">Reference proteome</keyword>
<proteinExistence type="predicted"/>
<comment type="caution">
    <text evidence="1">The sequence shown here is derived from an EMBL/GenBank/DDBJ whole genome shotgun (WGS) entry which is preliminary data.</text>
</comment>
<dbReference type="EMBL" id="LLZG01000356">
    <property type="protein sequence ID" value="KUL27228.1"/>
    <property type="molecule type" value="Genomic_DNA"/>
</dbReference>
<dbReference type="Proteomes" id="UP000053923">
    <property type="component" value="Unassembled WGS sequence"/>
</dbReference>
<accession>A0A101JI56</accession>
<evidence type="ECO:0000313" key="1">
    <source>
        <dbReference type="EMBL" id="KUL27228.1"/>
    </source>
</evidence>
<name>A0A101JI56_9ACTN</name>
<organism evidence="1 2">
    <name type="scientific">Streptomyces regalis</name>
    <dbReference type="NCBI Taxonomy" id="68262"/>
    <lineage>
        <taxon>Bacteria</taxon>
        <taxon>Bacillati</taxon>
        <taxon>Actinomycetota</taxon>
        <taxon>Actinomycetes</taxon>
        <taxon>Kitasatosporales</taxon>
        <taxon>Streptomycetaceae</taxon>
        <taxon>Streptomyces</taxon>
    </lineage>
</organism>
<gene>
    <name evidence="1" type="ORF">ADL12_30660</name>
</gene>
<protein>
    <submittedName>
        <fullName evidence="1">Uncharacterized protein</fullName>
    </submittedName>
</protein>
<evidence type="ECO:0000313" key="2">
    <source>
        <dbReference type="Proteomes" id="UP000053923"/>
    </source>
</evidence>
<reference evidence="2" key="1">
    <citation type="submission" date="2015-10" db="EMBL/GenBank/DDBJ databases">
        <authorList>
            <person name="Ju K.-S."/>
            <person name="Doroghazi J.R."/>
            <person name="Metcalf W.W."/>
        </authorList>
    </citation>
    <scope>NUCLEOTIDE SEQUENCE [LARGE SCALE GENOMIC DNA]</scope>
    <source>
        <strain evidence="2">NRRL 3151</strain>
    </source>
</reference>